<dbReference type="AlphaFoldDB" id="A0A062UL95"/>
<protein>
    <recommendedName>
        <fullName evidence="2">Acyltransferase 3 domain-containing protein</fullName>
    </recommendedName>
</protein>
<feature type="transmembrane region" description="Helical" evidence="1">
    <location>
        <begin position="96"/>
        <end position="113"/>
    </location>
</feature>
<feature type="transmembrane region" description="Helical" evidence="1">
    <location>
        <begin position="200"/>
        <end position="219"/>
    </location>
</feature>
<evidence type="ECO:0000313" key="3">
    <source>
        <dbReference type="EMBL" id="KCZ56895.1"/>
    </source>
</evidence>
<keyword evidence="1" id="KW-1133">Transmembrane helix</keyword>
<gene>
    <name evidence="3" type="ORF">HY30_18155</name>
</gene>
<evidence type="ECO:0000256" key="1">
    <source>
        <dbReference type="SAM" id="Phobius"/>
    </source>
</evidence>
<feature type="transmembrane region" description="Helical" evidence="1">
    <location>
        <begin position="21"/>
        <end position="38"/>
    </location>
</feature>
<keyword evidence="4" id="KW-1185">Reference proteome</keyword>
<keyword evidence="1" id="KW-0812">Transmembrane</keyword>
<dbReference type="InterPro" id="IPR002656">
    <property type="entry name" value="Acyl_transf_3_dom"/>
</dbReference>
<comment type="caution">
    <text evidence="3">The sequence shown here is derived from an EMBL/GenBank/DDBJ whole genome shotgun (WGS) entry which is preliminary data.</text>
</comment>
<evidence type="ECO:0000313" key="4">
    <source>
        <dbReference type="Proteomes" id="UP000027190"/>
    </source>
</evidence>
<feature type="transmembrane region" description="Helical" evidence="1">
    <location>
        <begin position="323"/>
        <end position="342"/>
    </location>
</feature>
<dbReference type="eggNOG" id="COG1835">
    <property type="taxonomic scope" value="Bacteria"/>
</dbReference>
<feature type="transmembrane region" description="Helical" evidence="1">
    <location>
        <begin position="255"/>
        <end position="279"/>
    </location>
</feature>
<organism evidence="3 4">
    <name type="scientific">Hyphomonas chukchiensis</name>
    <dbReference type="NCBI Taxonomy" id="1280947"/>
    <lineage>
        <taxon>Bacteria</taxon>
        <taxon>Pseudomonadati</taxon>
        <taxon>Pseudomonadota</taxon>
        <taxon>Alphaproteobacteria</taxon>
        <taxon>Hyphomonadales</taxon>
        <taxon>Hyphomonadaceae</taxon>
        <taxon>Hyphomonas</taxon>
    </lineage>
</organism>
<accession>A0A062UL95</accession>
<name>A0A062UL95_9PROT</name>
<dbReference type="InterPro" id="IPR050879">
    <property type="entry name" value="Acyltransferase_3"/>
</dbReference>
<feature type="transmembrane region" description="Helical" evidence="1">
    <location>
        <begin position="58"/>
        <end position="75"/>
    </location>
</feature>
<keyword evidence="1" id="KW-0472">Membrane</keyword>
<sequence length="409" mass="45718">MASGAVKKVRKVPADNRMHGLDFLRIIFALLIVFGHYRVGAVDNGVFEGDPGPRVYNFIRFAVEMFFVLSGLLIAKSVKDRSYVNYMIARIVRITPALLFCATITFAVAVILADTKWGVRADWQHWLASVTVLPLLVNDTWGIDWPYWSLTYEFRFYFLAGFYMIFFKSERALLIATAVWMAASFFALVIDNVALQTLTVSRASGCFAMGIMLHFITSVPRYRMQALIVMIPSLIVAQMSMMREAGIRHINGDDFILYWPEAIGATLFMVIVIGAFVYVPMPKRADKALQLGGMMTYPLYLLHMFVGWVIIAKCAAHGMRIDLAILTAMIVIVPIAVVISAWGEPFVGKYLKAALKSSTNAIEPHLPKALWKLLYTPQVKRRTPQPVAPSTADVQPVLPVQALAPDASR</sequence>
<feature type="domain" description="Acyltransferase 3" evidence="2">
    <location>
        <begin position="19"/>
        <end position="339"/>
    </location>
</feature>
<feature type="transmembrane region" description="Helical" evidence="1">
    <location>
        <begin position="145"/>
        <end position="166"/>
    </location>
</feature>
<feature type="transmembrane region" description="Helical" evidence="1">
    <location>
        <begin position="173"/>
        <end position="194"/>
    </location>
</feature>
<proteinExistence type="predicted"/>
<dbReference type="PANTHER" id="PTHR23028">
    <property type="entry name" value="ACETYLTRANSFERASE"/>
    <property type="match status" value="1"/>
</dbReference>
<evidence type="ECO:0000259" key="2">
    <source>
        <dbReference type="Pfam" id="PF01757"/>
    </source>
</evidence>
<feature type="transmembrane region" description="Helical" evidence="1">
    <location>
        <begin position="291"/>
        <end position="311"/>
    </location>
</feature>
<reference evidence="3 4" key="1">
    <citation type="journal article" date="2014" name="Antonie Van Leeuwenhoek">
        <title>Hyphomonas beringensis sp. nov. and Hyphomonas chukchiensis sp. nov., isolated from surface seawater of the Bering Sea and Chukchi Sea.</title>
        <authorList>
            <person name="Li C."/>
            <person name="Lai Q."/>
            <person name="Li G."/>
            <person name="Dong C."/>
            <person name="Wang J."/>
            <person name="Liao Y."/>
            <person name="Shao Z."/>
        </authorList>
    </citation>
    <scope>NUCLEOTIDE SEQUENCE [LARGE SCALE GENOMIC DNA]</scope>
    <source>
        <strain evidence="3 4">BH-BN04-4</strain>
    </source>
</reference>
<dbReference type="EMBL" id="AWFG01000038">
    <property type="protein sequence ID" value="KCZ56895.1"/>
    <property type="molecule type" value="Genomic_DNA"/>
</dbReference>
<dbReference type="Proteomes" id="UP000027190">
    <property type="component" value="Unassembled WGS sequence"/>
</dbReference>
<dbReference type="PATRIC" id="fig|1280947.3.peg.2478"/>
<dbReference type="GO" id="GO:0016747">
    <property type="term" value="F:acyltransferase activity, transferring groups other than amino-acyl groups"/>
    <property type="evidence" value="ECO:0007669"/>
    <property type="project" value="InterPro"/>
</dbReference>
<dbReference type="Pfam" id="PF01757">
    <property type="entry name" value="Acyl_transf_3"/>
    <property type="match status" value="1"/>
</dbReference>